<dbReference type="GO" id="GO:0005737">
    <property type="term" value="C:cytoplasm"/>
    <property type="evidence" value="ECO:0007669"/>
    <property type="project" value="TreeGrafter"/>
</dbReference>
<dbReference type="Gene3D" id="3.40.190.10">
    <property type="entry name" value="Periplasmic binding protein-like II"/>
    <property type="match status" value="2"/>
</dbReference>
<evidence type="ECO:0000256" key="6">
    <source>
        <dbReference type="ARBA" id="ARBA00023239"/>
    </source>
</evidence>
<dbReference type="PANTHER" id="PTHR21022">
    <property type="entry name" value="PREPHENATE DEHYDRATASE P PROTEIN"/>
    <property type="match status" value="1"/>
</dbReference>
<keyword evidence="10" id="KW-1185">Reference proteome</keyword>
<dbReference type="SUPFAM" id="SSF55021">
    <property type="entry name" value="ACT-like"/>
    <property type="match status" value="1"/>
</dbReference>
<dbReference type="UniPathway" id="UPA00121">
    <property type="reaction ID" value="UER00345"/>
</dbReference>
<feature type="domain" description="Prephenate dehydratase" evidence="8">
    <location>
        <begin position="11"/>
        <end position="188"/>
    </location>
</feature>
<dbReference type="InterPro" id="IPR001086">
    <property type="entry name" value="Preph_deHydtase"/>
</dbReference>
<dbReference type="Gene3D" id="3.30.70.260">
    <property type="match status" value="1"/>
</dbReference>
<evidence type="ECO:0000313" key="9">
    <source>
        <dbReference type="EMBL" id="RWX44181.1"/>
    </source>
</evidence>
<keyword evidence="6" id="KW-0456">Lyase</keyword>
<dbReference type="PROSITE" id="PS51171">
    <property type="entry name" value="PREPHENATE_DEHYDR_3"/>
    <property type="match status" value="1"/>
</dbReference>
<dbReference type="InterPro" id="IPR045865">
    <property type="entry name" value="ACT-like_dom_sf"/>
</dbReference>
<gene>
    <name evidence="9" type="ORF">H206_01997</name>
</gene>
<dbReference type="GO" id="GO:0009094">
    <property type="term" value="P:L-phenylalanine biosynthetic process"/>
    <property type="evidence" value="ECO:0007669"/>
    <property type="project" value="UniProtKB-UniPathway"/>
</dbReference>
<dbReference type="AlphaFoldDB" id="A0A3S3QPU1"/>
<dbReference type="GO" id="GO:0004664">
    <property type="term" value="F:prephenate dehydratase activity"/>
    <property type="evidence" value="ECO:0007669"/>
    <property type="project" value="UniProtKB-EC"/>
</dbReference>
<comment type="caution">
    <text evidence="9">The sequence shown here is derived from an EMBL/GenBank/DDBJ whole genome shotgun (WGS) entry which is preliminary data.</text>
</comment>
<evidence type="ECO:0000259" key="8">
    <source>
        <dbReference type="PROSITE" id="PS51171"/>
    </source>
</evidence>
<dbReference type="EC" id="4.2.1.51" evidence="2"/>
<dbReference type="PANTHER" id="PTHR21022:SF19">
    <property type="entry name" value="PREPHENATE DEHYDRATASE-RELATED"/>
    <property type="match status" value="1"/>
</dbReference>
<protein>
    <recommendedName>
        <fullName evidence="2">prephenate dehydratase</fullName>
        <ecNumber evidence="2">4.2.1.51</ecNumber>
    </recommendedName>
</protein>
<keyword evidence="4" id="KW-0057">Aromatic amino acid biosynthesis</keyword>
<evidence type="ECO:0000256" key="5">
    <source>
        <dbReference type="ARBA" id="ARBA00023222"/>
    </source>
</evidence>
<sequence length="262" mass="29440">MSEQIPEKKILIGTLGPQHSHAWQAATRYAPKAAIKLYPHSAGLVEAFIAQEVDRVVIPIFNTRQGENKQYFRLFEQVREGYWLDNIVLPANLSLGVFAPDMRMEEIEVLLGKRAVFRQCEEYICGTFPDAALTSVHDMEQAVRRIQKQGLRSHGVIATAELLDALGLYIIEREVAPHNRTRYAVLGREIARPTGYDATTFITGPLDDRVGLLVDILGEFSRHGINILDMSSENDVKSQKLQIYIEAEGILKTGPCRRLSPV</sequence>
<keyword evidence="3" id="KW-0028">Amino-acid biosynthesis</keyword>
<proteinExistence type="predicted"/>
<evidence type="ECO:0000256" key="2">
    <source>
        <dbReference type="ARBA" id="ARBA00013147"/>
    </source>
</evidence>
<evidence type="ECO:0000256" key="7">
    <source>
        <dbReference type="ARBA" id="ARBA00047848"/>
    </source>
</evidence>
<dbReference type="EMBL" id="MTKO01000100">
    <property type="protein sequence ID" value="RWX44181.1"/>
    <property type="molecule type" value="Genomic_DNA"/>
</dbReference>
<evidence type="ECO:0000256" key="1">
    <source>
        <dbReference type="ARBA" id="ARBA00004741"/>
    </source>
</evidence>
<dbReference type="SUPFAM" id="SSF53850">
    <property type="entry name" value="Periplasmic binding protein-like II"/>
    <property type="match status" value="1"/>
</dbReference>
<dbReference type="CDD" id="cd02116">
    <property type="entry name" value="ACT"/>
    <property type="match status" value="1"/>
</dbReference>
<accession>A0A3S3QPU1</accession>
<reference evidence="9 10" key="1">
    <citation type="submission" date="2017-01" db="EMBL/GenBank/DDBJ databases">
        <title>The cable genome- insights into the physiology and evolution of filamentous bacteria capable of sulfide oxidation via long distance electron transfer.</title>
        <authorList>
            <person name="Schreiber L."/>
            <person name="Bjerg J.T."/>
            <person name="Boggild A."/>
            <person name="Van De Vossenberg J."/>
            <person name="Meysman F."/>
            <person name="Nielsen L.P."/>
            <person name="Schramm A."/>
            <person name="Kjeldsen K.U."/>
        </authorList>
    </citation>
    <scope>NUCLEOTIDE SEQUENCE [LARGE SCALE GENOMIC DNA]</scope>
    <source>
        <strain evidence="9">MCF</strain>
    </source>
</reference>
<evidence type="ECO:0000256" key="3">
    <source>
        <dbReference type="ARBA" id="ARBA00022605"/>
    </source>
</evidence>
<comment type="pathway">
    <text evidence="1">Amino-acid biosynthesis; L-phenylalanine biosynthesis; phenylpyruvate from prephenate: step 1/1.</text>
</comment>
<keyword evidence="5" id="KW-0584">Phenylalanine biosynthesis</keyword>
<comment type="catalytic activity">
    <reaction evidence="7">
        <text>prephenate + H(+) = 3-phenylpyruvate + CO2 + H2O</text>
        <dbReference type="Rhea" id="RHEA:21648"/>
        <dbReference type="ChEBI" id="CHEBI:15377"/>
        <dbReference type="ChEBI" id="CHEBI:15378"/>
        <dbReference type="ChEBI" id="CHEBI:16526"/>
        <dbReference type="ChEBI" id="CHEBI:18005"/>
        <dbReference type="ChEBI" id="CHEBI:29934"/>
        <dbReference type="EC" id="4.2.1.51"/>
    </reaction>
</comment>
<evidence type="ECO:0000313" key="10">
    <source>
        <dbReference type="Proteomes" id="UP000287853"/>
    </source>
</evidence>
<dbReference type="Proteomes" id="UP000287853">
    <property type="component" value="Unassembled WGS sequence"/>
</dbReference>
<evidence type="ECO:0000256" key="4">
    <source>
        <dbReference type="ARBA" id="ARBA00023141"/>
    </source>
</evidence>
<dbReference type="Pfam" id="PF00800">
    <property type="entry name" value="PDT"/>
    <property type="match status" value="1"/>
</dbReference>
<organism evidence="9 10">
    <name type="scientific">Candidatus Electrothrix aarhusensis</name>
    <dbReference type="NCBI Taxonomy" id="1859131"/>
    <lineage>
        <taxon>Bacteria</taxon>
        <taxon>Pseudomonadati</taxon>
        <taxon>Thermodesulfobacteriota</taxon>
        <taxon>Desulfobulbia</taxon>
        <taxon>Desulfobulbales</taxon>
        <taxon>Desulfobulbaceae</taxon>
        <taxon>Candidatus Electrothrix</taxon>
    </lineage>
</organism>
<name>A0A3S3QPU1_9BACT</name>